<proteinExistence type="predicted"/>
<evidence type="ECO:0000313" key="2">
    <source>
        <dbReference type="Proteomes" id="UP001597294"/>
    </source>
</evidence>
<accession>A0ABW5BHT8</accession>
<evidence type="ECO:0000313" key="1">
    <source>
        <dbReference type="EMBL" id="MFD2205693.1"/>
    </source>
</evidence>
<comment type="caution">
    <text evidence="1">The sequence shown here is derived from an EMBL/GenBank/DDBJ whole genome shotgun (WGS) entry which is preliminary data.</text>
</comment>
<name>A0ABW5BHT8_9PROT</name>
<reference evidence="2" key="1">
    <citation type="journal article" date="2019" name="Int. J. Syst. Evol. Microbiol.">
        <title>The Global Catalogue of Microorganisms (GCM) 10K type strain sequencing project: providing services to taxonomists for standard genome sequencing and annotation.</title>
        <authorList>
            <consortium name="The Broad Institute Genomics Platform"/>
            <consortium name="The Broad Institute Genome Sequencing Center for Infectious Disease"/>
            <person name="Wu L."/>
            <person name="Ma J."/>
        </authorList>
    </citation>
    <scope>NUCLEOTIDE SEQUENCE [LARGE SCALE GENOMIC DNA]</scope>
    <source>
        <strain evidence="2">CGMCC 4.7192</strain>
    </source>
</reference>
<organism evidence="1 2">
    <name type="scientific">Kiloniella antarctica</name>
    <dbReference type="NCBI Taxonomy" id="1550907"/>
    <lineage>
        <taxon>Bacteria</taxon>
        <taxon>Pseudomonadati</taxon>
        <taxon>Pseudomonadota</taxon>
        <taxon>Alphaproteobacteria</taxon>
        <taxon>Rhodospirillales</taxon>
        <taxon>Kiloniellaceae</taxon>
        <taxon>Kiloniella</taxon>
    </lineage>
</organism>
<dbReference type="Proteomes" id="UP001597294">
    <property type="component" value="Unassembled WGS sequence"/>
</dbReference>
<protein>
    <submittedName>
        <fullName evidence="1">Uncharacterized protein</fullName>
    </submittedName>
</protein>
<gene>
    <name evidence="1" type="ORF">ACFSKO_08730</name>
</gene>
<dbReference type="RefSeq" id="WP_380250551.1">
    <property type="nucleotide sequence ID" value="NZ_JBHUII010000004.1"/>
</dbReference>
<sequence length="77" mass="8921">MAYSAKNLRDDLGKEIEQGYRATKVVKMAYKIHHNHCRELSPYLNNKLMQLTAMEEGSDFELSEGEVKLLIKELGRH</sequence>
<dbReference type="EMBL" id="JBHUII010000004">
    <property type="protein sequence ID" value="MFD2205693.1"/>
    <property type="molecule type" value="Genomic_DNA"/>
</dbReference>
<keyword evidence="2" id="KW-1185">Reference proteome</keyword>